<protein>
    <submittedName>
        <fullName evidence="2">HesA/MoeB/ThiF family protein</fullName>
    </submittedName>
</protein>
<dbReference type="InterPro" id="IPR045886">
    <property type="entry name" value="ThiF/MoeB/HesA"/>
</dbReference>
<dbReference type="SUPFAM" id="SSF69572">
    <property type="entry name" value="Activating enzymes of the ubiquitin-like proteins"/>
    <property type="match status" value="1"/>
</dbReference>
<dbReference type="PANTHER" id="PTHR43267:SF1">
    <property type="entry name" value="TRNA THREONYLCARBAMOYLADENOSINE DEHYDRATASE"/>
    <property type="match status" value="1"/>
</dbReference>
<accession>A0ABW1YP04</accession>
<dbReference type="RefSeq" id="WP_226864562.1">
    <property type="nucleotide sequence ID" value="NZ_JACZFR010000001.1"/>
</dbReference>
<reference evidence="3" key="1">
    <citation type="journal article" date="2019" name="Int. J. Syst. Evol. Microbiol.">
        <title>The Global Catalogue of Microorganisms (GCM) 10K type strain sequencing project: providing services to taxonomists for standard genome sequencing and annotation.</title>
        <authorList>
            <consortium name="The Broad Institute Genomics Platform"/>
            <consortium name="The Broad Institute Genome Sequencing Center for Infectious Disease"/>
            <person name="Wu L."/>
            <person name="Ma J."/>
        </authorList>
    </citation>
    <scope>NUCLEOTIDE SEQUENCE [LARGE SCALE GENOMIC DNA]</scope>
    <source>
        <strain evidence="3">CGMCC 1.13718</strain>
    </source>
</reference>
<organism evidence="2 3">
    <name type="scientific">Microbulbifer taiwanensis</name>
    <dbReference type="NCBI Taxonomy" id="986746"/>
    <lineage>
        <taxon>Bacteria</taxon>
        <taxon>Pseudomonadati</taxon>
        <taxon>Pseudomonadota</taxon>
        <taxon>Gammaproteobacteria</taxon>
        <taxon>Cellvibrionales</taxon>
        <taxon>Microbulbiferaceae</taxon>
        <taxon>Microbulbifer</taxon>
    </lineage>
</organism>
<proteinExistence type="predicted"/>
<comment type="caution">
    <text evidence="2">The sequence shown here is derived from an EMBL/GenBank/DDBJ whole genome shotgun (WGS) entry which is preliminary data.</text>
</comment>
<dbReference type="Gene3D" id="3.40.50.720">
    <property type="entry name" value="NAD(P)-binding Rossmann-like Domain"/>
    <property type="match status" value="1"/>
</dbReference>
<name>A0ABW1YP04_9GAMM</name>
<gene>
    <name evidence="2" type="ORF">ACFQBM_08605</name>
</gene>
<feature type="domain" description="THIF-type NAD/FAD binding fold" evidence="1">
    <location>
        <begin position="313"/>
        <end position="430"/>
    </location>
</feature>
<dbReference type="InterPro" id="IPR000594">
    <property type="entry name" value="ThiF_NAD_FAD-bd"/>
</dbReference>
<dbReference type="Proteomes" id="UP001596425">
    <property type="component" value="Unassembled WGS sequence"/>
</dbReference>
<keyword evidence="3" id="KW-1185">Reference proteome</keyword>
<evidence type="ECO:0000259" key="1">
    <source>
        <dbReference type="Pfam" id="PF00899"/>
    </source>
</evidence>
<dbReference type="EMBL" id="JBHSVR010000001">
    <property type="protein sequence ID" value="MFC6633337.1"/>
    <property type="molecule type" value="Genomic_DNA"/>
</dbReference>
<evidence type="ECO:0000313" key="3">
    <source>
        <dbReference type="Proteomes" id="UP001596425"/>
    </source>
</evidence>
<dbReference type="PANTHER" id="PTHR43267">
    <property type="entry name" value="TRNA THREONYLCARBAMOYLADENOSINE DEHYDRATASE"/>
    <property type="match status" value="1"/>
</dbReference>
<dbReference type="Pfam" id="PF00899">
    <property type="entry name" value="ThiF"/>
    <property type="match status" value="1"/>
</dbReference>
<evidence type="ECO:0000313" key="2">
    <source>
        <dbReference type="EMBL" id="MFC6633337.1"/>
    </source>
</evidence>
<dbReference type="CDD" id="cd01483">
    <property type="entry name" value="E1_enzyme_family"/>
    <property type="match status" value="1"/>
</dbReference>
<sequence length="552" mass="61830">MPNEFDKFLREHECLLDELISSNSTRRFPLYIPNLPEGRTIDKAWIEIPRDFADRDLAKILLPKKYILKIPHVEADGHLCIDGDPGPLSGSSPRARIDQLIDLFYSSFIEPWSRGELDSHFSKEAMNYWTIHCSRCITRTQPILKIYTTNQETGKSKIYKCPFIESKRIVIAGDDSSIRNRYVNSMSNGNTISTVMAAEIPISFPFIPDNWPKKIKDIQRLVTVKLGPDDACKFFESVGRRNRSIHRIIVFRAPGCAFGYLLPGGPPSKTKKGNSLKSFPSNSLIPLKVERLDVSWTTGRDQHPEYVDRQLKHVLIIGAGALGSPVAEQLAKSGVGKLTLVDDDTLSSANIGRHTLGANSIGSSKVDRLAKSISVRWASCNALGFSMSIQKWLKNNTLIDVDIVLDLTGEPDVRLRIDQERKKNNIDLVIAWMEPYVASAHACLLPAGDFWVTNDADRLKSLNAIDWPDEVILNEPACSSSFQSYTSAAATHAVALTTEATLDLIDKKVESPIVRHWIRGQKYLDKCHTGLQFKEWAKKASDFDGLIIEDNL</sequence>
<dbReference type="InterPro" id="IPR035985">
    <property type="entry name" value="Ubiquitin-activating_enz"/>
</dbReference>